<accession>A0AA39NX34</accession>
<reference evidence="2" key="1">
    <citation type="submission" date="2023-06" db="EMBL/GenBank/DDBJ databases">
        <authorList>
            <consortium name="Lawrence Berkeley National Laboratory"/>
            <person name="Ahrendt S."/>
            <person name="Sahu N."/>
            <person name="Indic B."/>
            <person name="Wong-Bajracharya J."/>
            <person name="Merenyi Z."/>
            <person name="Ke H.-M."/>
            <person name="Monk M."/>
            <person name="Kocsube S."/>
            <person name="Drula E."/>
            <person name="Lipzen A."/>
            <person name="Balint B."/>
            <person name="Henrissat B."/>
            <person name="Andreopoulos B."/>
            <person name="Martin F.M."/>
            <person name="Harder C.B."/>
            <person name="Rigling D."/>
            <person name="Ford K.L."/>
            <person name="Foster G.D."/>
            <person name="Pangilinan J."/>
            <person name="Papanicolaou A."/>
            <person name="Barry K."/>
            <person name="LaButti K."/>
            <person name="Viragh M."/>
            <person name="Koriabine M."/>
            <person name="Yan M."/>
            <person name="Riley R."/>
            <person name="Champramary S."/>
            <person name="Plett K.L."/>
            <person name="Tsai I.J."/>
            <person name="Slot J."/>
            <person name="Sipos G."/>
            <person name="Plett J."/>
            <person name="Nagy L.G."/>
            <person name="Grigoriev I.V."/>
        </authorList>
    </citation>
    <scope>NUCLEOTIDE SEQUENCE</scope>
    <source>
        <strain evidence="2">ICMP 16352</strain>
    </source>
</reference>
<protein>
    <submittedName>
        <fullName evidence="2">Uncharacterized protein</fullName>
    </submittedName>
</protein>
<feature type="non-terminal residue" evidence="2">
    <location>
        <position position="1"/>
    </location>
</feature>
<gene>
    <name evidence="2" type="ORF">IW261DRAFT_1504614</name>
    <name evidence="1" type="ORF">IW261DRAFT_1506994</name>
</gene>
<name>A0AA39NX34_9AGAR</name>
<dbReference type="EMBL" id="JAUEPR010000038">
    <property type="protein sequence ID" value="KAK0472794.1"/>
    <property type="molecule type" value="Genomic_DNA"/>
</dbReference>
<dbReference type="EMBL" id="JAUEPR010000033">
    <property type="protein sequence ID" value="KAK0473492.1"/>
    <property type="molecule type" value="Genomic_DNA"/>
</dbReference>
<dbReference type="AlphaFoldDB" id="A0AA39NX34"/>
<evidence type="ECO:0000313" key="2">
    <source>
        <dbReference type="EMBL" id="KAK0473492.1"/>
    </source>
</evidence>
<comment type="caution">
    <text evidence="2">The sequence shown here is derived from an EMBL/GenBank/DDBJ whole genome shotgun (WGS) entry which is preliminary data.</text>
</comment>
<organism evidence="2 3">
    <name type="scientific">Armillaria novae-zelandiae</name>
    <dbReference type="NCBI Taxonomy" id="153914"/>
    <lineage>
        <taxon>Eukaryota</taxon>
        <taxon>Fungi</taxon>
        <taxon>Dikarya</taxon>
        <taxon>Basidiomycota</taxon>
        <taxon>Agaricomycotina</taxon>
        <taxon>Agaricomycetes</taxon>
        <taxon>Agaricomycetidae</taxon>
        <taxon>Agaricales</taxon>
        <taxon>Marasmiineae</taxon>
        <taxon>Physalacriaceae</taxon>
        <taxon>Armillaria</taxon>
    </lineage>
</organism>
<evidence type="ECO:0000313" key="1">
    <source>
        <dbReference type="EMBL" id="KAK0472794.1"/>
    </source>
</evidence>
<proteinExistence type="predicted"/>
<sequence length="73" mass="8709">MFTQWRWCALFPRFIVIPFLSAEWWRVFSPLLQAFCPRTNSRPDLLIYRTVLCYQTPCAHDASPQGNRKLEDC</sequence>
<evidence type="ECO:0000313" key="3">
    <source>
        <dbReference type="Proteomes" id="UP001175227"/>
    </source>
</evidence>
<keyword evidence="3" id="KW-1185">Reference proteome</keyword>
<dbReference type="Proteomes" id="UP001175227">
    <property type="component" value="Unassembled WGS sequence"/>
</dbReference>